<dbReference type="InterPro" id="IPR036591">
    <property type="entry name" value="YggU-like_sf"/>
</dbReference>
<dbReference type="Pfam" id="PF02594">
    <property type="entry name" value="DUF167"/>
    <property type="match status" value="1"/>
</dbReference>
<evidence type="ECO:0000256" key="2">
    <source>
        <dbReference type="HAMAP-Rule" id="MF_00634"/>
    </source>
</evidence>
<dbReference type="RefSeq" id="WP_054208985.1">
    <property type="nucleotide sequence ID" value="NZ_LGSZ01000032.1"/>
</dbReference>
<reference evidence="3 4" key="1">
    <citation type="submission" date="2015-07" db="EMBL/GenBank/DDBJ databases">
        <title>Whole genome sequencing of Bosea vaviloviae isolated from cave pool.</title>
        <authorList>
            <person name="Tan N.E.H."/>
            <person name="Lee Y.P."/>
            <person name="Gan H.M."/>
            <person name="Barton H."/>
            <person name="Savka M.A."/>
        </authorList>
    </citation>
    <scope>NUCLEOTIDE SEQUENCE [LARGE SCALE GENOMIC DNA]</scope>
    <source>
        <strain evidence="3 4">SD260</strain>
    </source>
</reference>
<evidence type="ECO:0000313" key="4">
    <source>
        <dbReference type="Proteomes" id="UP000037822"/>
    </source>
</evidence>
<organism evidence="3 4">
    <name type="scientific">Bosea vaviloviae</name>
    <dbReference type="NCBI Taxonomy" id="1526658"/>
    <lineage>
        <taxon>Bacteria</taxon>
        <taxon>Pseudomonadati</taxon>
        <taxon>Pseudomonadota</taxon>
        <taxon>Alphaproteobacteria</taxon>
        <taxon>Hyphomicrobiales</taxon>
        <taxon>Boseaceae</taxon>
        <taxon>Bosea</taxon>
    </lineage>
</organism>
<dbReference type="EMBL" id="LGSZ01000032">
    <property type="protein sequence ID" value="KPH81049.1"/>
    <property type="molecule type" value="Genomic_DNA"/>
</dbReference>
<proteinExistence type="inferred from homology"/>
<dbReference type="PATRIC" id="fig|1526658.3.peg.754"/>
<name>A0A0N1F4B0_9HYPH</name>
<comment type="caution">
    <text evidence="3">The sequence shown here is derived from an EMBL/GenBank/DDBJ whole genome shotgun (WGS) entry which is preliminary data.</text>
</comment>
<evidence type="ECO:0000256" key="1">
    <source>
        <dbReference type="ARBA" id="ARBA00010364"/>
    </source>
</evidence>
<dbReference type="OrthoDB" id="9801972at2"/>
<dbReference type="Gene3D" id="3.30.1200.10">
    <property type="entry name" value="YggU-like"/>
    <property type="match status" value="1"/>
</dbReference>
<comment type="similarity">
    <text evidence="1 2">Belongs to the UPF0235 family.</text>
</comment>
<sequence length="105" mass="10967">MAEPWTATGDGLRLTVRLTPRGGRDAIDGVETLADGRPVLKLRVRVAPSDGEANAALLALLARELDLPRSTVTLATGATARLKTVALTGEPLALAARLRTRLAAC</sequence>
<dbReference type="AlphaFoldDB" id="A0A0N1F4B0"/>
<keyword evidence="4" id="KW-1185">Reference proteome</keyword>
<protein>
    <recommendedName>
        <fullName evidence="2">UPF0235 protein AE618_10435</fullName>
    </recommendedName>
</protein>
<dbReference type="SUPFAM" id="SSF69786">
    <property type="entry name" value="YggU-like"/>
    <property type="match status" value="1"/>
</dbReference>
<dbReference type="NCBIfam" id="NF002348">
    <property type="entry name" value="PRK01310.1"/>
    <property type="match status" value="1"/>
</dbReference>
<dbReference type="HAMAP" id="MF_00634">
    <property type="entry name" value="UPF0235"/>
    <property type="match status" value="1"/>
</dbReference>
<gene>
    <name evidence="3" type="ORF">AE618_10435</name>
</gene>
<dbReference type="SMART" id="SM01152">
    <property type="entry name" value="DUF167"/>
    <property type="match status" value="1"/>
</dbReference>
<accession>A0A0N1F4B0</accession>
<dbReference type="NCBIfam" id="TIGR00251">
    <property type="entry name" value="DUF167 family protein"/>
    <property type="match status" value="1"/>
</dbReference>
<dbReference type="InterPro" id="IPR003746">
    <property type="entry name" value="DUF167"/>
</dbReference>
<dbReference type="Proteomes" id="UP000037822">
    <property type="component" value="Unassembled WGS sequence"/>
</dbReference>
<evidence type="ECO:0000313" key="3">
    <source>
        <dbReference type="EMBL" id="KPH81049.1"/>
    </source>
</evidence>